<keyword evidence="5" id="KW-1185">Reference proteome</keyword>
<dbReference type="AlphaFoldDB" id="A0A1R3TBD0"/>
<dbReference type="SMART" id="SM00062">
    <property type="entry name" value="PBPb"/>
    <property type="match status" value="1"/>
</dbReference>
<keyword evidence="2" id="KW-1133">Transmembrane helix</keyword>
<sequence length="275" mass="31640">MQNRKRLYLYLLLLIVAIVAMILLRTSMKGSRNTFMAPRDYNEIISSGELNVVTDYNSIGLYASGDSLQGFQREMILALEKEWGIKVNLFLENSLDENLEGLLTIRYDLVARNIPVNIQLKDTFAFTNPITLNKQVLVQRKQEYNDSVEPIRQHLDLAGKTIRVANDSPVILRLNNLSHEIGDTIFIVEDPTYETEQLVMMVASGDIDFTVCDEKMAIQLAKVLPEIDIETDISFTQLESWSVRKDSPVLLDSLNSWLDRFKTTSAFKRIYRKYY</sequence>
<dbReference type="STRING" id="1642647.PSM36_2097"/>
<dbReference type="EMBL" id="LT605205">
    <property type="protein sequence ID" value="SCD20904.1"/>
    <property type="molecule type" value="Genomic_DNA"/>
</dbReference>
<evidence type="ECO:0000256" key="2">
    <source>
        <dbReference type="SAM" id="Phobius"/>
    </source>
</evidence>
<evidence type="ECO:0000256" key="1">
    <source>
        <dbReference type="ARBA" id="ARBA00022729"/>
    </source>
</evidence>
<evidence type="ECO:0000313" key="5">
    <source>
        <dbReference type="Proteomes" id="UP000187464"/>
    </source>
</evidence>
<reference evidence="4 5" key="1">
    <citation type="submission" date="2016-08" db="EMBL/GenBank/DDBJ databases">
        <authorList>
            <person name="Seilhamer J.J."/>
        </authorList>
    </citation>
    <scope>NUCLEOTIDE SEQUENCE [LARGE SCALE GENOMIC DNA]</scope>
    <source>
        <strain evidence="4">M3/6</strain>
    </source>
</reference>
<organism evidence="4 5">
    <name type="scientific">Proteiniphilum saccharofermentans</name>
    <dbReference type="NCBI Taxonomy" id="1642647"/>
    <lineage>
        <taxon>Bacteria</taxon>
        <taxon>Pseudomonadati</taxon>
        <taxon>Bacteroidota</taxon>
        <taxon>Bacteroidia</taxon>
        <taxon>Bacteroidales</taxon>
        <taxon>Dysgonomonadaceae</taxon>
        <taxon>Proteiniphilum</taxon>
    </lineage>
</organism>
<dbReference type="CDD" id="cd01009">
    <property type="entry name" value="PBP2_YfhD_N"/>
    <property type="match status" value="1"/>
</dbReference>
<dbReference type="InterPro" id="IPR001638">
    <property type="entry name" value="Solute-binding_3/MltF_N"/>
</dbReference>
<gene>
    <name evidence="4" type="ORF">PSM36_2097</name>
</gene>
<feature type="domain" description="Solute-binding protein family 3/N-terminal" evidence="3">
    <location>
        <begin position="49"/>
        <end position="275"/>
    </location>
</feature>
<dbReference type="RefSeq" id="WP_076930827.1">
    <property type="nucleotide sequence ID" value="NZ_LT605205.1"/>
</dbReference>
<feature type="transmembrane region" description="Helical" evidence="2">
    <location>
        <begin position="7"/>
        <end position="24"/>
    </location>
</feature>
<keyword evidence="2" id="KW-0812">Transmembrane</keyword>
<evidence type="ECO:0000259" key="3">
    <source>
        <dbReference type="SMART" id="SM00062"/>
    </source>
</evidence>
<protein>
    <submittedName>
        <fullName evidence="4">YfhD proteins</fullName>
    </submittedName>
</protein>
<dbReference type="Gene3D" id="3.40.190.10">
    <property type="entry name" value="Periplasmic binding protein-like II"/>
    <property type="match status" value="2"/>
</dbReference>
<dbReference type="Pfam" id="PF00497">
    <property type="entry name" value="SBP_bac_3"/>
    <property type="match status" value="1"/>
</dbReference>
<proteinExistence type="predicted"/>
<accession>A0A1R3TBD0</accession>
<dbReference type="KEGG" id="psac:PSM36_2097"/>
<keyword evidence="2" id="KW-0472">Membrane</keyword>
<name>A0A1R3TBD0_9BACT</name>
<evidence type="ECO:0000313" key="4">
    <source>
        <dbReference type="EMBL" id="SCD20904.1"/>
    </source>
</evidence>
<dbReference type="PANTHER" id="PTHR35936:SF19">
    <property type="entry name" value="AMINO-ACID-BINDING PROTEIN YXEM-RELATED"/>
    <property type="match status" value="1"/>
</dbReference>
<dbReference type="SUPFAM" id="SSF53850">
    <property type="entry name" value="Periplasmic binding protein-like II"/>
    <property type="match status" value="1"/>
</dbReference>
<dbReference type="Proteomes" id="UP000187464">
    <property type="component" value="Chromosome I"/>
</dbReference>
<keyword evidence="1" id="KW-0732">Signal</keyword>
<dbReference type="PANTHER" id="PTHR35936">
    <property type="entry name" value="MEMBRANE-BOUND LYTIC MUREIN TRANSGLYCOSYLASE F"/>
    <property type="match status" value="1"/>
</dbReference>